<organism evidence="2 3">
    <name type="scientific">Spirosoma pollinicola</name>
    <dbReference type="NCBI Taxonomy" id="2057025"/>
    <lineage>
        <taxon>Bacteria</taxon>
        <taxon>Pseudomonadati</taxon>
        <taxon>Bacteroidota</taxon>
        <taxon>Cytophagia</taxon>
        <taxon>Cytophagales</taxon>
        <taxon>Cytophagaceae</taxon>
        <taxon>Spirosoma</taxon>
    </lineage>
</organism>
<protein>
    <submittedName>
        <fullName evidence="2">Uncharacterized protein</fullName>
    </submittedName>
</protein>
<dbReference type="KEGG" id="spir:CWM47_03335"/>
<dbReference type="OrthoDB" id="1318031at2"/>
<dbReference type="RefSeq" id="WP_100986354.1">
    <property type="nucleotide sequence ID" value="NZ_CP025096.1"/>
</dbReference>
<evidence type="ECO:0000313" key="3">
    <source>
        <dbReference type="Proteomes" id="UP000232883"/>
    </source>
</evidence>
<keyword evidence="1" id="KW-0175">Coiled coil</keyword>
<gene>
    <name evidence="2" type="ORF">CWM47_03335</name>
</gene>
<evidence type="ECO:0000313" key="2">
    <source>
        <dbReference type="EMBL" id="AUD00931.1"/>
    </source>
</evidence>
<accession>A0A2K8YTH9</accession>
<name>A0A2K8YTH9_9BACT</name>
<dbReference type="Proteomes" id="UP000232883">
    <property type="component" value="Chromosome"/>
</dbReference>
<dbReference type="EMBL" id="CP025096">
    <property type="protein sequence ID" value="AUD00931.1"/>
    <property type="molecule type" value="Genomic_DNA"/>
</dbReference>
<dbReference type="AlphaFoldDB" id="A0A2K8YTH9"/>
<feature type="coiled-coil region" evidence="1">
    <location>
        <begin position="195"/>
        <end position="225"/>
    </location>
</feature>
<sequence length="598" mass="69211">MRTSTILFAFLLFTFMINEKCFSQKLEYSSNGFGFTKGTINTEILSDIIAAKQEEVQIRIFKNLIINNFIKSSDKEKNFVLYYYIYNTMRNLTLEKNKKIITQKTTNSLIEFALVYSYTAALLEKYGDPKNPDHVDFIDNLQIIAKIDNDQKIPTNEKLVISDLLLVETNKNINFSLASSEFLNEQFNQIKKDPAKTNEANKNQVEQQQVQYQQQQSQIQQQKEVISNKNKSLSNKAFTKQYLINFLIDFSFDYLRASKTFTDKKLFVSSLRNEDNFKSWWKSDSKFKRLYNTDEKETNIKATPEYIGLFKNMEELTAQIFTGKIGELNNFAFYISRIYILVSGLESDGFDINKLDKKQYDNYKQLLINLISLLRQTDLNNTAANVINFTLDYTLIEYKEATPSESGVLYVDIESLIQALDQKYNNIARKSSIGHLALVPRPYFNIGINDGLFLYNNQLSENKTNLKNIYLASEKIGLRVKVADWKYVNSFQPGETYRFWGTYYTTLIPRKEPLIADMYFSIYASGVLYNVANLRTDSNFSSGFIGANVGLTFFNGLGFNLGLARPFNTNLYKRENTFVTLSFDIPIIEYIVAARKKK</sequence>
<proteinExistence type="predicted"/>
<reference evidence="2 3" key="1">
    <citation type="submission" date="2017-11" db="EMBL/GenBank/DDBJ databases">
        <title>Taxonomic description and genome sequences of Spirosoma HA7 sp. nov., isolated from pollen microhabitat of Corylus avellana.</title>
        <authorList>
            <person name="Ambika Manirajan B."/>
            <person name="Suarez C."/>
            <person name="Ratering S."/>
            <person name="Geissler-Plaum R."/>
            <person name="Cardinale M."/>
            <person name="Sylvia S."/>
        </authorList>
    </citation>
    <scope>NUCLEOTIDE SEQUENCE [LARGE SCALE GENOMIC DNA]</scope>
    <source>
        <strain evidence="2 3">HA7</strain>
    </source>
</reference>
<keyword evidence="3" id="KW-1185">Reference proteome</keyword>
<evidence type="ECO:0000256" key="1">
    <source>
        <dbReference type="SAM" id="Coils"/>
    </source>
</evidence>